<dbReference type="Proteomes" id="UP000317894">
    <property type="component" value="Unassembled WGS sequence"/>
</dbReference>
<feature type="transmembrane region" description="Helical" evidence="1">
    <location>
        <begin position="58"/>
        <end position="76"/>
    </location>
</feature>
<comment type="caution">
    <text evidence="2">The sequence shown here is derived from an EMBL/GenBank/DDBJ whole genome shotgun (WGS) entry which is preliminary data.</text>
</comment>
<sequence>MDNLAHTLTGAALGYAGLKDKTGLGLATLMIAANLPDIDVLGLLVGENLAWRRGWTHGPIALLVLPVLLVAAMLAFDRWQTRRGTRPEARPPVRPYWLLALAYVGIVSHPLLDFLNTYGIRCLMPFSDRWFYGDAVFIVDVWMWSALAVGVWLARRRQRRGNAHARRPAVAALAAVTLYAGAMGAASAAAEDIVAREVAARGLGVPRLVVASPVPIDPFRRLVVFTTGTALGFGELSWLPTQHLSLSPRLVATNMSDPAVAAAAARDGRVADFLYWSRLPFAKVTRRPGEARVTVGDARYNKTPEGRFSVHAVVPE</sequence>
<feature type="transmembrane region" description="Helical" evidence="1">
    <location>
        <begin position="135"/>
        <end position="154"/>
    </location>
</feature>
<gene>
    <name evidence="2" type="ORF">FMM06_11990</name>
</gene>
<dbReference type="Pfam" id="PF04307">
    <property type="entry name" value="YdjM"/>
    <property type="match status" value="1"/>
</dbReference>
<dbReference type="RefSeq" id="WP_144237628.1">
    <property type="nucleotide sequence ID" value="NZ_VJWA01000002.1"/>
</dbReference>
<evidence type="ECO:0000256" key="1">
    <source>
        <dbReference type="SAM" id="Phobius"/>
    </source>
</evidence>
<proteinExistence type="predicted"/>
<dbReference type="PANTHER" id="PTHR40031">
    <property type="entry name" value="HYPOTHETICAL MEMBRANE SPANNING PROTEIN"/>
    <property type="match status" value="1"/>
</dbReference>
<dbReference type="InterPro" id="IPR007404">
    <property type="entry name" value="YdjM-like"/>
</dbReference>
<accession>A0A552U879</accession>
<dbReference type="PANTHER" id="PTHR40031:SF1">
    <property type="entry name" value="MEMBRANE-BOUND METAL-DEPENDENT HYDROLASE"/>
    <property type="match status" value="1"/>
</dbReference>
<dbReference type="InterPro" id="IPR053170">
    <property type="entry name" value="Transcription_regulator"/>
</dbReference>
<keyword evidence="2" id="KW-0378">Hydrolase</keyword>
<keyword evidence="1" id="KW-1133">Transmembrane helix</keyword>
<evidence type="ECO:0000313" key="3">
    <source>
        <dbReference type="Proteomes" id="UP000317894"/>
    </source>
</evidence>
<dbReference type="GO" id="GO:0016787">
    <property type="term" value="F:hydrolase activity"/>
    <property type="evidence" value="ECO:0007669"/>
    <property type="project" value="UniProtKB-KW"/>
</dbReference>
<dbReference type="AlphaFoldDB" id="A0A552U879"/>
<keyword evidence="1" id="KW-0472">Membrane</keyword>
<keyword evidence="3" id="KW-1185">Reference proteome</keyword>
<dbReference type="EMBL" id="VJWA01000002">
    <property type="protein sequence ID" value="TRW14423.1"/>
    <property type="molecule type" value="Genomic_DNA"/>
</dbReference>
<name>A0A552U879_9SPHN</name>
<evidence type="ECO:0000313" key="2">
    <source>
        <dbReference type="EMBL" id="TRW14423.1"/>
    </source>
</evidence>
<feature type="transmembrane region" description="Helical" evidence="1">
    <location>
        <begin position="96"/>
        <end position="115"/>
    </location>
</feature>
<dbReference type="OrthoDB" id="110250at2"/>
<keyword evidence="1" id="KW-0812">Transmembrane</keyword>
<protein>
    <submittedName>
        <fullName evidence="2">Metal-dependent hydrolase</fullName>
    </submittedName>
</protein>
<organism evidence="2 3">
    <name type="scientific">Glacieibacterium frigidum</name>
    <dbReference type="NCBI Taxonomy" id="2593303"/>
    <lineage>
        <taxon>Bacteria</taxon>
        <taxon>Pseudomonadati</taxon>
        <taxon>Pseudomonadota</taxon>
        <taxon>Alphaproteobacteria</taxon>
        <taxon>Sphingomonadales</taxon>
        <taxon>Sphingosinicellaceae</taxon>
        <taxon>Glacieibacterium</taxon>
    </lineage>
</organism>
<reference evidence="2 3" key="1">
    <citation type="submission" date="2019-07" db="EMBL/GenBank/DDBJ databases">
        <title>Novel species isolated from glacier.</title>
        <authorList>
            <person name="Liu Q."/>
            <person name="Xin Y.-H."/>
        </authorList>
    </citation>
    <scope>NUCLEOTIDE SEQUENCE [LARGE SCALE GENOMIC DNA]</scope>
    <source>
        <strain evidence="2 3">LB1R16</strain>
    </source>
</reference>